<evidence type="ECO:0000256" key="1">
    <source>
        <dbReference type="ARBA" id="ARBA00007228"/>
    </source>
</evidence>
<evidence type="ECO:0000256" key="2">
    <source>
        <dbReference type="ARBA" id="ARBA00022603"/>
    </source>
</evidence>
<keyword evidence="8" id="KW-1185">Reference proteome</keyword>
<dbReference type="OrthoDB" id="9806346at2"/>
<keyword evidence="2 5" id="KW-0489">Methyltransferase</keyword>
<accession>Q7VBF1</accession>
<feature type="domain" description="tRNA/rRNA methyltransferase SpoU type" evidence="6">
    <location>
        <begin position="10"/>
        <end position="160"/>
    </location>
</feature>
<dbReference type="PATRIC" id="fig|167539.5.peg.1197"/>
<dbReference type="GO" id="GO:0002128">
    <property type="term" value="P:tRNA nucleoside ribose methylation"/>
    <property type="evidence" value="ECO:0007669"/>
    <property type="project" value="TreeGrafter"/>
</dbReference>
<dbReference type="eggNOG" id="COG0565">
    <property type="taxonomic scope" value="Bacteria"/>
</dbReference>
<dbReference type="InterPro" id="IPR001537">
    <property type="entry name" value="SpoU_MeTrfase"/>
</dbReference>
<dbReference type="PIRSF" id="PIRSF004808">
    <property type="entry name" value="LasT"/>
    <property type="match status" value="1"/>
</dbReference>
<dbReference type="PANTHER" id="PTHR42786">
    <property type="entry name" value="TRNA/RRNA METHYLTRANSFERASE"/>
    <property type="match status" value="1"/>
</dbReference>
<keyword evidence="4 5" id="KW-0949">S-adenosyl-L-methionine</keyword>
<dbReference type="CDD" id="cd18093">
    <property type="entry name" value="SpoU-like_TrmJ"/>
    <property type="match status" value="1"/>
</dbReference>
<keyword evidence="5" id="KW-0819">tRNA processing</keyword>
<dbReference type="Gene3D" id="1.10.8.590">
    <property type="match status" value="1"/>
</dbReference>
<dbReference type="EnsemblBacteria" id="AAQ00189">
    <property type="protein sequence ID" value="AAQ00189"/>
    <property type="gene ID" value="Pro_1144"/>
</dbReference>
<dbReference type="GO" id="GO:0005829">
    <property type="term" value="C:cytosol"/>
    <property type="evidence" value="ECO:0007669"/>
    <property type="project" value="TreeGrafter"/>
</dbReference>
<evidence type="ECO:0000313" key="7">
    <source>
        <dbReference type="EMBL" id="AAQ00189.1"/>
    </source>
</evidence>
<gene>
    <name evidence="7" type="primary">lasT</name>
    <name evidence="5" type="synonym">trmJ</name>
    <name evidence="7" type="ordered locus">Pro_1144</name>
</gene>
<sequence length="246" mass="27960">MTFNLITRPLKIILVEPLGEINLGSIARLCENFGVDELRLVSPRCDPMNIETQKMAVHGKRFLKNACIYSNLLDAVNDCVRVVATCGRIDHGDIPLHTSKNALQWLLETNPKDPIAIIFGREDRGLSNSELQIAQKIITLKTSEKYPSLNLSHAVAIVLHEFKYYNETSNHKKNFITYKTASAKELNDCLDDVKKLLLEIGFLYDHTANARMSKIKGLLQRAEARSKDVSLIRGILRQIRWFSKKK</sequence>
<dbReference type="Pfam" id="PF00588">
    <property type="entry name" value="SpoU_methylase"/>
    <property type="match status" value="1"/>
</dbReference>
<comment type="catalytic activity">
    <reaction evidence="5">
        <text>cytidine(32) in tRNA + S-adenosyl-L-methionine = 2'-O-methylcytidine(32) in tRNA + S-adenosyl-L-homocysteine + H(+)</text>
        <dbReference type="Rhea" id="RHEA:42932"/>
        <dbReference type="Rhea" id="RHEA-COMP:10288"/>
        <dbReference type="Rhea" id="RHEA-COMP:10289"/>
        <dbReference type="ChEBI" id="CHEBI:15378"/>
        <dbReference type="ChEBI" id="CHEBI:57856"/>
        <dbReference type="ChEBI" id="CHEBI:59789"/>
        <dbReference type="ChEBI" id="CHEBI:74495"/>
        <dbReference type="ChEBI" id="CHEBI:82748"/>
        <dbReference type="EC" id="2.1.1.200"/>
    </reaction>
</comment>
<organism evidence="7 8">
    <name type="scientific">Prochlorococcus marinus (strain SARG / CCMP1375 / SS120)</name>
    <dbReference type="NCBI Taxonomy" id="167539"/>
    <lineage>
        <taxon>Bacteria</taxon>
        <taxon>Bacillati</taxon>
        <taxon>Cyanobacteriota</taxon>
        <taxon>Cyanophyceae</taxon>
        <taxon>Synechococcales</taxon>
        <taxon>Prochlorococcaceae</taxon>
        <taxon>Prochlorococcus</taxon>
    </lineage>
</organism>
<dbReference type="SUPFAM" id="SSF75217">
    <property type="entry name" value="alpha/beta knot"/>
    <property type="match status" value="1"/>
</dbReference>
<comment type="subunit">
    <text evidence="5">Homodimer.</text>
</comment>
<dbReference type="GO" id="GO:0106339">
    <property type="term" value="F:tRNA (cytidine(32)-2'-O)-methyltransferase activity"/>
    <property type="evidence" value="ECO:0007669"/>
    <property type="project" value="RHEA"/>
</dbReference>
<comment type="subcellular location">
    <subcellularLocation>
        <location evidence="5">Cytoplasm</location>
    </subcellularLocation>
</comment>
<dbReference type="Proteomes" id="UP000001420">
    <property type="component" value="Chromosome"/>
</dbReference>
<dbReference type="InterPro" id="IPR029026">
    <property type="entry name" value="tRNA_m1G_MTases_N"/>
</dbReference>
<proteinExistence type="inferred from homology"/>
<evidence type="ECO:0000256" key="5">
    <source>
        <dbReference type="RuleBase" id="RU362024"/>
    </source>
</evidence>
<dbReference type="GO" id="GO:0003723">
    <property type="term" value="F:RNA binding"/>
    <property type="evidence" value="ECO:0007669"/>
    <property type="project" value="InterPro"/>
</dbReference>
<dbReference type="KEGG" id="pma:Pro_1144"/>
<dbReference type="InterPro" id="IPR029028">
    <property type="entry name" value="Alpha/beta_knot_MTases"/>
</dbReference>
<dbReference type="RefSeq" id="WP_011125296.1">
    <property type="nucleotide sequence ID" value="NC_005042.1"/>
</dbReference>
<evidence type="ECO:0000259" key="6">
    <source>
        <dbReference type="Pfam" id="PF00588"/>
    </source>
</evidence>
<dbReference type="PANTHER" id="PTHR42786:SF2">
    <property type="entry name" value="TRNA (CYTIDINE_URIDINE-2'-O-)-METHYLTRANSFERASE TRMJ"/>
    <property type="match status" value="1"/>
</dbReference>
<reference evidence="7 8" key="1">
    <citation type="journal article" date="2003" name="Proc. Natl. Acad. Sci. U.S.A.">
        <title>Genome sequence of the cyanobacterium Prochlorococcus marinus SS120, a nearly minimal oxyphototrophic genome.</title>
        <authorList>
            <person name="Dufresne A."/>
            <person name="Salanoubat M."/>
            <person name="Partensky F."/>
            <person name="Artiguenave F."/>
            <person name="Axmann I.M."/>
            <person name="Barbe V."/>
            <person name="Duprat S."/>
            <person name="Galperin M.Y."/>
            <person name="Koonin E.V."/>
            <person name="Le Gall F."/>
            <person name="Makarova K.S."/>
            <person name="Ostrowski M."/>
            <person name="Oztas S."/>
            <person name="Robert C."/>
            <person name="Rogozin I.B."/>
            <person name="Scanlan D.J."/>
            <person name="Tandeau de Marsac N."/>
            <person name="Weissenbach J."/>
            <person name="Wincker P."/>
            <person name="Wolf Y.I."/>
            <person name="Hess W.R."/>
        </authorList>
    </citation>
    <scope>NUCLEOTIDE SEQUENCE [LARGE SCALE GENOMIC DNA]</scope>
    <source>
        <strain evidence="8">SARG / CCMP1375 / SS120</strain>
    </source>
</reference>
<keyword evidence="3" id="KW-0808">Transferase</keyword>
<keyword evidence="5" id="KW-0963">Cytoplasm</keyword>
<dbReference type="Gene3D" id="3.40.1280.10">
    <property type="match status" value="1"/>
</dbReference>
<comment type="similarity">
    <text evidence="1">Belongs to the class IV-like SAM-binding methyltransferase superfamily. RNA methyltransferase TrmH family.</text>
</comment>
<dbReference type="HOGENOM" id="CLU_056931_3_0_3"/>
<dbReference type="InterPro" id="IPR004384">
    <property type="entry name" value="RNA_MeTrfase_TrmJ/LasT"/>
</dbReference>
<name>Q7VBF1_PROMA</name>
<dbReference type="EC" id="2.1.1.200" evidence="5"/>
<evidence type="ECO:0000256" key="3">
    <source>
        <dbReference type="ARBA" id="ARBA00022679"/>
    </source>
</evidence>
<evidence type="ECO:0000313" key="8">
    <source>
        <dbReference type="Proteomes" id="UP000001420"/>
    </source>
</evidence>
<comment type="function">
    <text evidence="5">Catalyzes the formation of 2'O-methylated cytidine (Cm32) or 2'O-methylated uridine (Um32) at position 32 in tRNA.</text>
</comment>
<dbReference type="STRING" id="167539.Pro_1144"/>
<dbReference type="AlphaFoldDB" id="Q7VBF1"/>
<protein>
    <recommendedName>
        <fullName evidence="5">tRNA (cytidine/uridine-2'-O-)-methyltransferase TrmJ</fullName>
        <ecNumber evidence="5">2.1.1.200</ecNumber>
    </recommendedName>
    <alternativeName>
        <fullName evidence="5">tRNA (cytidine(32)/uridine(32)-2'-O)-methyltransferase</fullName>
    </alternativeName>
    <alternativeName>
        <fullName evidence="5">tRNA Cm32/Um32 methyltransferase</fullName>
    </alternativeName>
</protein>
<dbReference type="NCBIfam" id="TIGR00050">
    <property type="entry name" value="rRNA_methyl_1"/>
    <property type="match status" value="1"/>
</dbReference>
<evidence type="ECO:0000256" key="4">
    <source>
        <dbReference type="ARBA" id="ARBA00022691"/>
    </source>
</evidence>
<comment type="catalytic activity">
    <reaction evidence="5">
        <text>uridine(32) in tRNA + S-adenosyl-L-methionine = 2'-O-methyluridine(32) in tRNA + S-adenosyl-L-homocysteine + H(+)</text>
        <dbReference type="Rhea" id="RHEA:42936"/>
        <dbReference type="Rhea" id="RHEA-COMP:10107"/>
        <dbReference type="Rhea" id="RHEA-COMP:10290"/>
        <dbReference type="ChEBI" id="CHEBI:15378"/>
        <dbReference type="ChEBI" id="CHEBI:57856"/>
        <dbReference type="ChEBI" id="CHEBI:59789"/>
        <dbReference type="ChEBI" id="CHEBI:65315"/>
        <dbReference type="ChEBI" id="CHEBI:74478"/>
        <dbReference type="EC" id="2.1.1.200"/>
    </reaction>
</comment>
<dbReference type="EMBL" id="AE017126">
    <property type="protein sequence ID" value="AAQ00189.1"/>
    <property type="molecule type" value="Genomic_DNA"/>
</dbReference>
<dbReference type="GO" id="GO:0160206">
    <property type="term" value="F:tRNA (cytidine(32)/uridine(32)-2'-O)-methyltransferase activity"/>
    <property type="evidence" value="ECO:0007669"/>
    <property type="project" value="UniProtKB-EC"/>
</dbReference>